<accession>A0A5B8LJD3</accession>
<name>A0A5B8LJD3_9SPHN</name>
<dbReference type="InterPro" id="IPR050623">
    <property type="entry name" value="Glucan_succinyl_AcylTrfase"/>
</dbReference>
<dbReference type="GO" id="GO:0016747">
    <property type="term" value="F:acyltransferase activity, transferring groups other than amino-acyl groups"/>
    <property type="evidence" value="ECO:0007669"/>
    <property type="project" value="InterPro"/>
</dbReference>
<keyword evidence="3" id="KW-0012">Acyltransferase</keyword>
<feature type="transmembrane region" description="Helical" evidence="1">
    <location>
        <begin position="52"/>
        <end position="71"/>
    </location>
</feature>
<gene>
    <name evidence="3" type="ORF">FPZ24_13715</name>
</gene>
<keyword evidence="4" id="KW-1185">Reference proteome</keyword>
<evidence type="ECO:0000256" key="1">
    <source>
        <dbReference type="SAM" id="Phobius"/>
    </source>
</evidence>
<evidence type="ECO:0000313" key="3">
    <source>
        <dbReference type="EMBL" id="QDZ08397.1"/>
    </source>
</evidence>
<proteinExistence type="predicted"/>
<dbReference type="EMBL" id="CP042306">
    <property type="protein sequence ID" value="QDZ08397.1"/>
    <property type="molecule type" value="Genomic_DNA"/>
</dbReference>
<keyword evidence="1" id="KW-0472">Membrane</keyword>
<dbReference type="PANTHER" id="PTHR36927:SF3">
    <property type="entry name" value="GLUCANS BIOSYNTHESIS PROTEIN C"/>
    <property type="match status" value="1"/>
</dbReference>
<feature type="transmembrane region" description="Helical" evidence="1">
    <location>
        <begin position="180"/>
        <end position="197"/>
    </location>
</feature>
<feature type="transmembrane region" description="Helical" evidence="1">
    <location>
        <begin position="87"/>
        <end position="105"/>
    </location>
</feature>
<dbReference type="KEGG" id="spai:FPZ24_13715"/>
<dbReference type="RefSeq" id="WP_146572884.1">
    <property type="nucleotide sequence ID" value="NZ_CP042306.1"/>
</dbReference>
<dbReference type="OrthoDB" id="9809782at2"/>
<feature type="transmembrane region" description="Helical" evidence="1">
    <location>
        <begin position="238"/>
        <end position="260"/>
    </location>
</feature>
<dbReference type="Pfam" id="PF01757">
    <property type="entry name" value="Acyl_transf_3"/>
    <property type="match status" value="1"/>
</dbReference>
<evidence type="ECO:0000259" key="2">
    <source>
        <dbReference type="Pfam" id="PF01757"/>
    </source>
</evidence>
<organism evidence="3 4">
    <name type="scientific">Sphingomonas panacisoli</name>
    <dbReference type="NCBI Taxonomy" id="1813879"/>
    <lineage>
        <taxon>Bacteria</taxon>
        <taxon>Pseudomonadati</taxon>
        <taxon>Pseudomonadota</taxon>
        <taxon>Alphaproteobacteria</taxon>
        <taxon>Sphingomonadales</taxon>
        <taxon>Sphingomonadaceae</taxon>
        <taxon>Sphingomonas</taxon>
    </lineage>
</organism>
<keyword evidence="1" id="KW-0812">Transmembrane</keyword>
<reference evidence="3 4" key="1">
    <citation type="submission" date="2019-07" db="EMBL/GenBank/DDBJ databases">
        <title>Full genome sequence of Sphingomonas sp. 4R-6-7(HKS19).</title>
        <authorList>
            <person name="Im W.-T."/>
        </authorList>
    </citation>
    <scope>NUCLEOTIDE SEQUENCE [LARGE SCALE GENOMIC DNA]</scope>
    <source>
        <strain evidence="3 4">HKS19</strain>
    </source>
</reference>
<sequence length="392" mass="44551">MERHYGMDWLRIGAFGLLILYHIGMVFVPWGFQVKTGQPIVWTEIPMLLTNPWRLTLLFVVSGYASRALYAKSAGVRAFIASRNTRLLVPLIFGMAMIIPPQTWVELTTQHGYVGSFWHFFTSDYFRFGTLSGIVMPTWNHLWFVLYLWFYTVALSLLVQIPGGARWQAAFDRVFAGSRAVFVPLAFLIVTQFWLFHRIEDTHKFYDDWIAHLQYFPSVLFGFGLAGSKAAMAGLARWWKLSAMLAVGSYVAIVGLLIAYPDFSFPTDNTALLYRFVREIEAATAITALIGIAERFGNRDHVWRATLAEATFPFYIIHQTAIVVVEFWIRPLELGALAEFLILVPATVAACWAFYLIGRDMNWLRPLIGLKRRPTSAPAVANLHVRAQPDVA</sequence>
<keyword evidence="3" id="KW-0808">Transferase</keyword>
<feature type="transmembrane region" description="Helical" evidence="1">
    <location>
        <begin position="141"/>
        <end position="159"/>
    </location>
</feature>
<dbReference type="AlphaFoldDB" id="A0A5B8LJD3"/>
<protein>
    <submittedName>
        <fullName evidence="3">Acyltransferase</fullName>
    </submittedName>
</protein>
<feature type="domain" description="Acyltransferase 3" evidence="2">
    <location>
        <begin position="5"/>
        <end position="355"/>
    </location>
</feature>
<dbReference type="InterPro" id="IPR002656">
    <property type="entry name" value="Acyl_transf_3_dom"/>
</dbReference>
<dbReference type="PANTHER" id="PTHR36927">
    <property type="entry name" value="BLR4337 PROTEIN"/>
    <property type="match status" value="1"/>
</dbReference>
<feature type="transmembrane region" description="Helical" evidence="1">
    <location>
        <begin position="209"/>
        <end position="226"/>
    </location>
</feature>
<evidence type="ECO:0000313" key="4">
    <source>
        <dbReference type="Proteomes" id="UP000315673"/>
    </source>
</evidence>
<feature type="transmembrane region" description="Helical" evidence="1">
    <location>
        <begin position="335"/>
        <end position="357"/>
    </location>
</feature>
<keyword evidence="1" id="KW-1133">Transmembrane helix</keyword>
<feature type="transmembrane region" description="Helical" evidence="1">
    <location>
        <begin position="12"/>
        <end position="32"/>
    </location>
</feature>
<dbReference type="Proteomes" id="UP000315673">
    <property type="component" value="Chromosome"/>
</dbReference>